<dbReference type="PROSITE" id="PS51257">
    <property type="entry name" value="PROKAR_LIPOPROTEIN"/>
    <property type="match status" value="1"/>
</dbReference>
<dbReference type="EMBL" id="DYXT01000007">
    <property type="protein sequence ID" value="HJE38316.1"/>
    <property type="molecule type" value="Genomic_DNA"/>
</dbReference>
<accession>A0A4Q0U8T8</accession>
<dbReference type="AlphaFoldDB" id="A0A4Q0U8T8"/>
<reference evidence="1" key="1">
    <citation type="journal article" date="2021" name="PeerJ">
        <title>Extensive microbial diversity within the chicken gut microbiome revealed by metagenomics and culture.</title>
        <authorList>
            <person name="Gilroy R."/>
            <person name="Ravi A."/>
            <person name="Getino M."/>
            <person name="Pursley I."/>
            <person name="Horton D.L."/>
            <person name="Alikhan N.F."/>
            <person name="Baker D."/>
            <person name="Gharbi K."/>
            <person name="Hall N."/>
            <person name="Watson M."/>
            <person name="Adriaenssens E.M."/>
            <person name="Foster-Nyarko E."/>
            <person name="Jarju S."/>
            <person name="Secka A."/>
            <person name="Antonio M."/>
            <person name="Oren A."/>
            <person name="Chaudhuri R.R."/>
            <person name="La Ragione R."/>
            <person name="Hildebrand F."/>
            <person name="Pallen M.J."/>
        </authorList>
    </citation>
    <scope>NUCLEOTIDE SEQUENCE</scope>
    <source>
        <strain evidence="1">4100</strain>
    </source>
</reference>
<reference evidence="1" key="2">
    <citation type="submission" date="2021-09" db="EMBL/GenBank/DDBJ databases">
        <authorList>
            <person name="Gilroy R."/>
        </authorList>
    </citation>
    <scope>NUCLEOTIDE SEQUENCE</scope>
    <source>
        <strain evidence="1">4100</strain>
    </source>
</reference>
<evidence type="ECO:0000313" key="2">
    <source>
        <dbReference type="Proteomes" id="UP000711407"/>
    </source>
</evidence>
<gene>
    <name evidence="1" type="ORF">K8V47_00925</name>
</gene>
<protein>
    <submittedName>
        <fullName evidence="1">Uncharacterized protein</fullName>
    </submittedName>
</protein>
<organism evidence="1 2">
    <name type="scientific">Candidatus Amulumruptor caecigallinarius</name>
    <dbReference type="NCBI Taxonomy" id="2109911"/>
    <lineage>
        <taxon>Bacteria</taxon>
        <taxon>Pseudomonadati</taxon>
        <taxon>Bacteroidota</taxon>
        <taxon>Bacteroidia</taxon>
        <taxon>Bacteroidales</taxon>
        <taxon>Muribaculaceae</taxon>
        <taxon>Candidatus Amulumruptor</taxon>
    </lineage>
</organism>
<comment type="caution">
    <text evidence="1">The sequence shown here is derived from an EMBL/GenBank/DDBJ whole genome shotgun (WGS) entry which is preliminary data.</text>
</comment>
<evidence type="ECO:0000313" key="1">
    <source>
        <dbReference type="EMBL" id="HJE38316.1"/>
    </source>
</evidence>
<dbReference type="Proteomes" id="UP000711407">
    <property type="component" value="Unassembled WGS sequence"/>
</dbReference>
<proteinExistence type="predicted"/>
<name>A0A4Q0U8T8_9BACT</name>
<sequence>MLKIRRYAAVGCVALACIASGYQASAQTYIGDDAFDGTHKNEITGYLSAGSNIINGFFMGPAVEYKRHFTPRWSAMGATELQFNKQKYAVYGKGEYRLPLGRFNFYFSGKVMYNRYQRSATNEWTCNLSARWEGSHFAITVGETLINYSLLGSSYTEPLTFTFGAELNVMPRKHSWNIGLFFRNYDDFYYENWNINWGLAFKANLPLRLQLFGQFNIRPAGSMSQLASRYETSGKLGVKYVW</sequence>